<dbReference type="GO" id="GO:0030288">
    <property type="term" value="C:outer membrane-bounded periplasmic space"/>
    <property type="evidence" value="ECO:0007669"/>
    <property type="project" value="TreeGrafter"/>
</dbReference>
<reference evidence="4" key="1">
    <citation type="submission" date="2018-09" db="EMBL/GenBank/DDBJ databases">
        <title>Complete genome sequence of thermophilic cyanobacteria strain Thermosynechococcus elongatus PKUAC-SCTE542.</title>
        <authorList>
            <person name="Liang Y."/>
            <person name="Tang J."/>
            <person name="Daroch M."/>
        </authorList>
    </citation>
    <scope>NUCLEOTIDE SEQUENCE [LARGE SCALE GENOMIC DNA]</scope>
    <source>
        <strain evidence="4">E542</strain>
    </source>
</reference>
<dbReference type="GO" id="GO:0046906">
    <property type="term" value="F:tetrapyrrole binding"/>
    <property type="evidence" value="ECO:0007669"/>
    <property type="project" value="TreeGrafter"/>
</dbReference>
<dbReference type="InterPro" id="IPR008629">
    <property type="entry name" value="GUN4-like"/>
</dbReference>
<name>A0A7D6EUR8_9CYAN</name>
<dbReference type="KEGG" id="tsq:D3A95_06235"/>
<dbReference type="Gene3D" id="1.10.10.1770">
    <property type="entry name" value="Gun4-like"/>
    <property type="match status" value="1"/>
</dbReference>
<gene>
    <name evidence="3" type="ORF">D3A95_06235</name>
</gene>
<dbReference type="SUPFAM" id="SSF140869">
    <property type="entry name" value="GUN4-like"/>
    <property type="match status" value="1"/>
</dbReference>
<dbReference type="Pfam" id="PF05419">
    <property type="entry name" value="GUN4"/>
    <property type="match status" value="1"/>
</dbReference>
<dbReference type="Gene3D" id="1.25.40.620">
    <property type="match status" value="1"/>
</dbReference>
<feature type="domain" description="GUN4 N-terminal ARM-like repeat" evidence="2">
    <location>
        <begin position="2"/>
        <end position="84"/>
    </location>
</feature>
<protein>
    <submittedName>
        <fullName evidence="3">GUN4 domain-containing protein</fullName>
    </submittedName>
</protein>
<proteinExistence type="predicted"/>
<dbReference type="AlphaFoldDB" id="A0A7D6EUR8"/>
<dbReference type="CDD" id="cd16383">
    <property type="entry name" value="GUN4"/>
    <property type="match status" value="1"/>
</dbReference>
<dbReference type="EMBL" id="CP032152">
    <property type="protein sequence ID" value="QLL30005.1"/>
    <property type="molecule type" value="Genomic_DNA"/>
</dbReference>
<keyword evidence="4" id="KW-1185">Reference proteome</keyword>
<dbReference type="InterPro" id="IPR032192">
    <property type="entry name" value="GUN4_N"/>
</dbReference>
<dbReference type="SUPFAM" id="SSF48371">
    <property type="entry name" value="ARM repeat"/>
    <property type="match status" value="1"/>
</dbReference>
<evidence type="ECO:0000259" key="1">
    <source>
        <dbReference type="Pfam" id="PF05419"/>
    </source>
</evidence>
<dbReference type="PANTHER" id="PTHR34800:SF1">
    <property type="entry name" value="TETRAPYRROLE-BINDING PROTEIN, CHLOROPLASTIC"/>
    <property type="match status" value="1"/>
</dbReference>
<evidence type="ECO:0000259" key="2">
    <source>
        <dbReference type="Pfam" id="PF16416"/>
    </source>
</evidence>
<dbReference type="InterPro" id="IPR037215">
    <property type="entry name" value="GUN4-like_sf"/>
</dbReference>
<dbReference type="PANTHER" id="PTHR34800">
    <property type="entry name" value="TETRAPYRROLE-BINDING PROTEIN, CHLOROPLASTIC"/>
    <property type="match status" value="1"/>
</dbReference>
<organism evidence="3 4">
    <name type="scientific">Thermosynechococcus sichuanensis E542</name>
    <dbReference type="NCBI Taxonomy" id="2016101"/>
    <lineage>
        <taxon>Bacteria</taxon>
        <taxon>Bacillati</taxon>
        <taxon>Cyanobacteriota</taxon>
        <taxon>Cyanophyceae</taxon>
        <taxon>Acaryochloridales</taxon>
        <taxon>Thermosynechococcaceae</taxon>
        <taxon>Thermosynechococcus</taxon>
        <taxon>Thermosynechococcus sichuanensis</taxon>
    </lineage>
</organism>
<sequence>MVTTEPALADLREQLYNGNEKSQLAAMTTLSTAGSEGYHLLQEFLKDSATFSPPPAPWIRGQAYRLLFHCPEASVQAFLQEHYPQGVMPLRSDRGVDYQELAALLVAEKFEAADRLTTQKLCELAGPMAQKRRWLYFTEVEQFPIVDLQTIDQLWLAFSLGRFGYSVQRQLWLGCGQNWERLWEKIGWRQGKRWPRYPNEFIWDLSAPRGHLPLTNQLRGVQVLNALLNHPAWTA</sequence>
<accession>A0A7D6EUR8</accession>
<dbReference type="InterPro" id="IPR016024">
    <property type="entry name" value="ARM-type_fold"/>
</dbReference>
<evidence type="ECO:0000313" key="3">
    <source>
        <dbReference type="EMBL" id="QLL30005.1"/>
    </source>
</evidence>
<dbReference type="Proteomes" id="UP000261812">
    <property type="component" value="Chromosome"/>
</dbReference>
<dbReference type="RefSeq" id="WP_181496750.1">
    <property type="nucleotide sequence ID" value="NZ_CP032152.1"/>
</dbReference>
<dbReference type="Pfam" id="PF16416">
    <property type="entry name" value="GUN4_N"/>
    <property type="match status" value="1"/>
</dbReference>
<feature type="domain" description="GUN4-like" evidence="1">
    <location>
        <begin position="92"/>
        <end position="231"/>
    </location>
</feature>
<evidence type="ECO:0000313" key="4">
    <source>
        <dbReference type="Proteomes" id="UP000261812"/>
    </source>
</evidence>